<feature type="transmembrane region" description="Helical" evidence="1">
    <location>
        <begin position="100"/>
        <end position="120"/>
    </location>
</feature>
<keyword evidence="1" id="KW-1133">Transmembrane helix</keyword>
<dbReference type="EnsemblMetazoa" id="CJA41987.1">
    <property type="protein sequence ID" value="CJA41987.1"/>
    <property type="gene ID" value="WBGene00217835"/>
</dbReference>
<evidence type="ECO:0008006" key="4">
    <source>
        <dbReference type="Google" id="ProtNLM"/>
    </source>
</evidence>
<keyword evidence="1" id="KW-0812">Transmembrane</keyword>
<keyword evidence="3" id="KW-1185">Reference proteome</keyword>
<keyword evidence="1" id="KW-0472">Membrane</keyword>
<protein>
    <recommendedName>
        <fullName evidence="4">Transmembrane protein</fullName>
    </recommendedName>
</protein>
<evidence type="ECO:0000256" key="1">
    <source>
        <dbReference type="SAM" id="Phobius"/>
    </source>
</evidence>
<name>A0A8R1EVJ1_CAEJA</name>
<sequence length="123" mass="13965">MRSKSVSNHKLETCVAKCKSILERRAEFVLQLSSQQNLSPRQRQAKVVKMFAGQFSPTGSLDIDDTSDTVTNNAPPPKSFLGKCKYYYDKYKLHRISASVLLILYSFLGAWCSIILSTIMRRL</sequence>
<proteinExistence type="predicted"/>
<dbReference type="AlphaFoldDB" id="A0A8R1EVJ1"/>
<reference evidence="3" key="1">
    <citation type="submission" date="2010-08" db="EMBL/GenBank/DDBJ databases">
        <authorList>
            <consortium name="Caenorhabditis japonica Sequencing Consortium"/>
            <person name="Wilson R.K."/>
        </authorList>
    </citation>
    <scope>NUCLEOTIDE SEQUENCE [LARGE SCALE GENOMIC DNA]</scope>
    <source>
        <strain evidence="3">DF5081</strain>
    </source>
</reference>
<organism evidence="2 3">
    <name type="scientific">Caenorhabditis japonica</name>
    <dbReference type="NCBI Taxonomy" id="281687"/>
    <lineage>
        <taxon>Eukaryota</taxon>
        <taxon>Metazoa</taxon>
        <taxon>Ecdysozoa</taxon>
        <taxon>Nematoda</taxon>
        <taxon>Chromadorea</taxon>
        <taxon>Rhabditida</taxon>
        <taxon>Rhabditina</taxon>
        <taxon>Rhabditomorpha</taxon>
        <taxon>Rhabditoidea</taxon>
        <taxon>Rhabditidae</taxon>
        <taxon>Peloderinae</taxon>
        <taxon>Caenorhabditis</taxon>
    </lineage>
</organism>
<evidence type="ECO:0000313" key="3">
    <source>
        <dbReference type="Proteomes" id="UP000005237"/>
    </source>
</evidence>
<evidence type="ECO:0000313" key="2">
    <source>
        <dbReference type="EnsemblMetazoa" id="CJA41987.1"/>
    </source>
</evidence>
<accession>A0A8R1EVJ1</accession>
<reference evidence="2" key="2">
    <citation type="submission" date="2022-06" db="UniProtKB">
        <authorList>
            <consortium name="EnsemblMetazoa"/>
        </authorList>
    </citation>
    <scope>IDENTIFICATION</scope>
    <source>
        <strain evidence="2">DF5081</strain>
    </source>
</reference>
<dbReference type="Proteomes" id="UP000005237">
    <property type="component" value="Unassembled WGS sequence"/>
</dbReference>